<evidence type="ECO:0000256" key="12">
    <source>
        <dbReference type="SAM" id="Phobius"/>
    </source>
</evidence>
<feature type="region of interest" description="Disordered" evidence="11">
    <location>
        <begin position="247"/>
        <end position="277"/>
    </location>
</feature>
<dbReference type="PANTHER" id="PTHR12443:SF9">
    <property type="entry name" value="TRANSLOCATION PROTEIN SEC62"/>
    <property type="match status" value="1"/>
</dbReference>
<name>A0AAV5QFX9_9ASCO</name>
<organism evidence="13 14">
    <name type="scientific">Saccharomycopsis crataegensis</name>
    <dbReference type="NCBI Taxonomy" id="43959"/>
    <lineage>
        <taxon>Eukaryota</taxon>
        <taxon>Fungi</taxon>
        <taxon>Dikarya</taxon>
        <taxon>Ascomycota</taxon>
        <taxon>Saccharomycotina</taxon>
        <taxon>Saccharomycetes</taxon>
        <taxon>Saccharomycopsidaceae</taxon>
        <taxon>Saccharomycopsis</taxon>
    </lineage>
</organism>
<evidence type="ECO:0000256" key="4">
    <source>
        <dbReference type="ARBA" id="ARBA00022448"/>
    </source>
</evidence>
<feature type="transmembrane region" description="Helical" evidence="12">
    <location>
        <begin position="138"/>
        <end position="160"/>
    </location>
</feature>
<keyword evidence="8 12" id="KW-1133">Transmembrane helix</keyword>
<dbReference type="Proteomes" id="UP001360560">
    <property type="component" value="Unassembled WGS sequence"/>
</dbReference>
<dbReference type="Pfam" id="PF03839">
    <property type="entry name" value="Sec62"/>
    <property type="match status" value="1"/>
</dbReference>
<dbReference type="InterPro" id="IPR004728">
    <property type="entry name" value="Sec62"/>
</dbReference>
<evidence type="ECO:0000256" key="3">
    <source>
        <dbReference type="ARBA" id="ARBA00021257"/>
    </source>
</evidence>
<accession>A0AAV5QFX9</accession>
<evidence type="ECO:0000256" key="7">
    <source>
        <dbReference type="ARBA" id="ARBA00022927"/>
    </source>
</evidence>
<comment type="similarity">
    <text evidence="2">Belongs to the SEC62 family.</text>
</comment>
<keyword evidence="4" id="KW-0813">Transport</keyword>
<evidence type="ECO:0000313" key="13">
    <source>
        <dbReference type="EMBL" id="GMM33574.1"/>
    </source>
</evidence>
<dbReference type="GeneID" id="90071553"/>
<keyword evidence="14" id="KW-1185">Reference proteome</keyword>
<dbReference type="InterPro" id="IPR011553">
    <property type="entry name" value="Sec62_asco"/>
</dbReference>
<evidence type="ECO:0000256" key="2">
    <source>
        <dbReference type="ARBA" id="ARBA00010604"/>
    </source>
</evidence>
<evidence type="ECO:0000256" key="9">
    <source>
        <dbReference type="ARBA" id="ARBA00023010"/>
    </source>
</evidence>
<dbReference type="GO" id="GO:0031204">
    <property type="term" value="P:post-translational protein targeting to membrane, translocation"/>
    <property type="evidence" value="ECO:0007669"/>
    <property type="project" value="TreeGrafter"/>
</dbReference>
<keyword evidence="5 12" id="KW-0812">Transmembrane</keyword>
<dbReference type="PANTHER" id="PTHR12443">
    <property type="entry name" value="TRANSLOCATION PROTEIN SEC62"/>
    <property type="match status" value="1"/>
</dbReference>
<keyword evidence="7" id="KW-0653">Protein transport</keyword>
<keyword evidence="9" id="KW-0811">Translocation</keyword>
<evidence type="ECO:0000256" key="6">
    <source>
        <dbReference type="ARBA" id="ARBA00022824"/>
    </source>
</evidence>
<evidence type="ECO:0000256" key="8">
    <source>
        <dbReference type="ARBA" id="ARBA00022989"/>
    </source>
</evidence>
<dbReference type="GO" id="GO:0005789">
    <property type="term" value="C:endoplasmic reticulum membrane"/>
    <property type="evidence" value="ECO:0007669"/>
    <property type="project" value="UniProtKB-SubCell"/>
</dbReference>
<dbReference type="EMBL" id="BTFZ01000002">
    <property type="protein sequence ID" value="GMM33574.1"/>
    <property type="molecule type" value="Genomic_DNA"/>
</dbReference>
<dbReference type="NCBIfam" id="TIGR00869">
    <property type="entry name" value="sec62"/>
    <property type="match status" value="1"/>
</dbReference>
<comment type="subcellular location">
    <subcellularLocation>
        <location evidence="1">Endoplasmic reticulum membrane</location>
        <topology evidence="1">Multi-pass membrane protein</topology>
    </subcellularLocation>
</comment>
<evidence type="ECO:0000313" key="14">
    <source>
        <dbReference type="Proteomes" id="UP001360560"/>
    </source>
</evidence>
<feature type="transmembrane region" description="Helical" evidence="12">
    <location>
        <begin position="166"/>
        <end position="190"/>
    </location>
</feature>
<evidence type="ECO:0000256" key="1">
    <source>
        <dbReference type="ARBA" id="ARBA00004477"/>
    </source>
</evidence>
<proteinExistence type="inferred from homology"/>
<dbReference type="AlphaFoldDB" id="A0AAV5QFX9"/>
<evidence type="ECO:0000256" key="11">
    <source>
        <dbReference type="SAM" id="MobiDB-lite"/>
    </source>
</evidence>
<dbReference type="RefSeq" id="XP_064850574.1">
    <property type="nucleotide sequence ID" value="XM_064994502.1"/>
</dbReference>
<evidence type="ECO:0000256" key="10">
    <source>
        <dbReference type="ARBA" id="ARBA00023136"/>
    </source>
</evidence>
<protein>
    <recommendedName>
        <fullName evidence="3">Translocation protein SEC62</fullName>
    </recommendedName>
</protein>
<gene>
    <name evidence="13" type="ORF">DASC09_008990</name>
</gene>
<keyword evidence="6" id="KW-0256">Endoplasmic reticulum</keyword>
<evidence type="ECO:0000256" key="5">
    <source>
        <dbReference type="ARBA" id="ARBA00022692"/>
    </source>
</evidence>
<reference evidence="13 14" key="1">
    <citation type="journal article" date="2023" name="Elife">
        <title>Identification of key yeast species and microbe-microbe interactions impacting larval growth of Drosophila in the wild.</title>
        <authorList>
            <person name="Mure A."/>
            <person name="Sugiura Y."/>
            <person name="Maeda R."/>
            <person name="Honda K."/>
            <person name="Sakurai N."/>
            <person name="Takahashi Y."/>
            <person name="Watada M."/>
            <person name="Katoh T."/>
            <person name="Gotoh A."/>
            <person name="Gotoh Y."/>
            <person name="Taniguchi I."/>
            <person name="Nakamura K."/>
            <person name="Hayashi T."/>
            <person name="Katayama T."/>
            <person name="Uemura T."/>
            <person name="Hattori Y."/>
        </authorList>
    </citation>
    <scope>NUCLEOTIDE SEQUENCE [LARGE SCALE GENOMIC DNA]</scope>
    <source>
        <strain evidence="13 14">SC-9</strain>
    </source>
</reference>
<keyword evidence="10 12" id="KW-0472">Membrane</keyword>
<sequence length="287" mass="32714">MSSPAKPPQNPQAIAIAKAIRHNPLLKQRQGLLNPVKKIDFFRYKRVIRALLSTEYKSKQQRSPILPVIANEQDAMKYFIEVIKAGLVYPVNKLEVSVAREKNLPVERGFPNLEIDPKATLQPDEYYLWNYEIPNPYALLYGVLFLAAVFGLILFPLWPYKLRLGVWYLSMGCLGLLAGFFAMALVRLVIFCATYPILSPGFWLFPNLFADCGFFESFVPLYGWGNEVLDPKSAKLQEWKQKKVQKAAKKEKKSKEEEAPSGKEILPSSDKKVTTTGRKVLLEEVEE</sequence>
<comment type="caution">
    <text evidence="13">The sequence shown here is derived from an EMBL/GenBank/DDBJ whole genome shotgun (WGS) entry which is preliminary data.</text>
</comment>